<feature type="domain" description="Histidine kinase" evidence="17">
    <location>
        <begin position="459"/>
        <end position="678"/>
    </location>
</feature>
<evidence type="ECO:0000256" key="3">
    <source>
        <dbReference type="ARBA" id="ARBA00012438"/>
    </source>
</evidence>
<dbReference type="NCBIfam" id="TIGR00229">
    <property type="entry name" value="sensory_box"/>
    <property type="match status" value="1"/>
</dbReference>
<dbReference type="Proteomes" id="UP000051298">
    <property type="component" value="Unassembled WGS sequence"/>
</dbReference>
<dbReference type="Pfam" id="PF00512">
    <property type="entry name" value="HisKA"/>
    <property type="match status" value="1"/>
</dbReference>
<dbReference type="FunFam" id="1.10.287.130:FF:000002">
    <property type="entry name" value="Two-component osmosensing histidine kinase"/>
    <property type="match status" value="1"/>
</dbReference>
<dbReference type="SMART" id="SM00448">
    <property type="entry name" value="REC"/>
    <property type="match status" value="1"/>
</dbReference>
<dbReference type="AlphaFoldDB" id="A0A0P1F298"/>
<dbReference type="eggNOG" id="COG3452">
    <property type="taxonomic scope" value="Bacteria"/>
</dbReference>
<organism evidence="22 23">
    <name type="scientific">Thalassobacter stenotrophicus</name>
    <dbReference type="NCBI Taxonomy" id="266809"/>
    <lineage>
        <taxon>Bacteria</taxon>
        <taxon>Pseudomonadati</taxon>
        <taxon>Pseudomonadota</taxon>
        <taxon>Alphaproteobacteria</taxon>
        <taxon>Rhodobacterales</taxon>
        <taxon>Roseobacteraceae</taxon>
        <taxon>Thalassobacter</taxon>
    </lineage>
</organism>
<evidence type="ECO:0000259" key="17">
    <source>
        <dbReference type="PROSITE" id="PS50109"/>
    </source>
</evidence>
<name>A0A0P1F298_9RHOB</name>
<dbReference type="CDD" id="cd00082">
    <property type="entry name" value="HisKA"/>
    <property type="match status" value="1"/>
</dbReference>
<dbReference type="InterPro" id="IPR004358">
    <property type="entry name" value="Sig_transdc_His_kin-like_C"/>
</dbReference>
<dbReference type="SUPFAM" id="SSF47384">
    <property type="entry name" value="Homodimeric domain of signal transducing histidine kinase"/>
    <property type="match status" value="1"/>
</dbReference>
<evidence type="ECO:0000256" key="8">
    <source>
        <dbReference type="ARBA" id="ARBA00022777"/>
    </source>
</evidence>
<keyword evidence="9" id="KW-0067">ATP-binding</keyword>
<dbReference type="SUPFAM" id="SSF55785">
    <property type="entry name" value="PYP-like sensor domain (PAS domain)"/>
    <property type="match status" value="1"/>
</dbReference>
<dbReference type="Gene3D" id="3.30.450.350">
    <property type="entry name" value="CHASE domain"/>
    <property type="match status" value="1"/>
</dbReference>
<comment type="catalytic activity">
    <reaction evidence="1">
        <text>ATP + protein L-histidine = ADP + protein N-phospho-L-histidine.</text>
        <dbReference type="EC" id="2.7.13.3"/>
    </reaction>
</comment>
<dbReference type="Pfam" id="PF00072">
    <property type="entry name" value="Response_reg"/>
    <property type="match status" value="1"/>
</dbReference>
<dbReference type="SMART" id="SM01079">
    <property type="entry name" value="CHASE"/>
    <property type="match status" value="1"/>
</dbReference>
<sequence>MEQHWTRLRGQRLLNKAFLPAWIVFGVFLISFAFIERQTHIIHTQTERAEVLKSVGEVQSRMEGIIHSDLQLLRGLVASVSLHPEMNQEEFSALSHLVVDGNDDFYGIAIAPDLIVTLIHPIERHQNVIGLNFNENAAISQLAEQARITRDLVFSGPFELLKSGGTGFAARFPIFVERDGVEVFWGIVSSVLDEYHLYDRAGILDPELGLSFAIRGRNGLGASGDVFFGDEEIFNSDAVLSTINLPVGSWQLAAIPQAGWSTSHFASWWVRVPVILVGLLVLVPTFLMCSISQQRNVMVKSLSRNERQLRDQAQELKKLSTVVESASDSVVINDKFGRIQWVNKAFTDMTGYSFEEAVGQDPANILDGPETNRETIRQIHEHIERGEPFRTEIVNYAKDGRKFWIETYLVPTRDEKGELLFTAAIERDITATKRQEHELAEARNVAERATEAKSAFIATMSHEIRTPMNGIIGMSELLKESKLPPEARGHVKIVHESAQSLLAIINDILDLSSLEAGKLEISSHDFDLRKCIEGAVGLVRATALNKGLKIAVEMSDDLPYFVSGDDGRIRQIMLNLLGNAVKFTSEGQITLRANTDKKDSHRLHIEVEDTGIGLSDEQIPHVFDRFAQADAGIARKFGGTGLGLSIARHLVHQMDGGISVRSALGKGTCFSFTIQVAPAVDVPIIEAVERPIDLSVLRGLRLLLVEDNGTNRFLIHRFLKDAGLEIWDAKDGLEGIDVFEQVQPDIVLMDMSMPKLDGVEATRRIRAMNLPQPPIIALTANAFESDREACLNAGMNDFLSKPLQKKQLLATLIECLKHHERHVDIPQAQAVN</sequence>
<comment type="subcellular location">
    <subcellularLocation>
        <location evidence="2">Membrane</location>
    </subcellularLocation>
</comment>
<evidence type="ECO:0000256" key="13">
    <source>
        <dbReference type="ARBA" id="ARBA00064003"/>
    </source>
</evidence>
<evidence type="ECO:0000256" key="10">
    <source>
        <dbReference type="ARBA" id="ARBA00022989"/>
    </source>
</evidence>
<evidence type="ECO:0000256" key="11">
    <source>
        <dbReference type="ARBA" id="ARBA00023012"/>
    </source>
</evidence>
<accession>A0A0P1F298</accession>
<dbReference type="CDD" id="cd17546">
    <property type="entry name" value="REC_hyHK_CKI1_RcsC-like"/>
    <property type="match status" value="1"/>
</dbReference>
<dbReference type="InterPro" id="IPR003661">
    <property type="entry name" value="HisK_dim/P_dom"/>
</dbReference>
<evidence type="ECO:0000259" key="19">
    <source>
        <dbReference type="PROSITE" id="PS50112"/>
    </source>
</evidence>
<dbReference type="InterPro" id="IPR006189">
    <property type="entry name" value="CHASE_dom"/>
</dbReference>
<evidence type="ECO:0000256" key="15">
    <source>
        <dbReference type="PROSITE-ProRule" id="PRU00169"/>
    </source>
</evidence>
<evidence type="ECO:0000259" key="20">
    <source>
        <dbReference type="PROSITE" id="PS50113"/>
    </source>
</evidence>
<evidence type="ECO:0000313" key="23">
    <source>
        <dbReference type="Proteomes" id="UP000051298"/>
    </source>
</evidence>
<dbReference type="InterPro" id="IPR000700">
    <property type="entry name" value="PAS-assoc_C"/>
</dbReference>
<feature type="domain" description="Response regulatory" evidence="18">
    <location>
        <begin position="701"/>
        <end position="816"/>
    </location>
</feature>
<dbReference type="PANTHER" id="PTHR45339:SF3">
    <property type="entry name" value="HISTIDINE KINASE"/>
    <property type="match status" value="1"/>
</dbReference>
<dbReference type="SMART" id="SM00086">
    <property type="entry name" value="PAC"/>
    <property type="match status" value="1"/>
</dbReference>
<feature type="domain" description="PAC" evidence="20">
    <location>
        <begin position="387"/>
        <end position="441"/>
    </location>
</feature>
<dbReference type="PRINTS" id="PR00344">
    <property type="entry name" value="BCTRLSENSOR"/>
</dbReference>
<evidence type="ECO:0000256" key="16">
    <source>
        <dbReference type="SAM" id="Phobius"/>
    </source>
</evidence>
<dbReference type="GO" id="GO:0000155">
    <property type="term" value="F:phosphorelay sensor kinase activity"/>
    <property type="evidence" value="ECO:0007669"/>
    <property type="project" value="InterPro"/>
</dbReference>
<dbReference type="InterPro" id="IPR001610">
    <property type="entry name" value="PAC"/>
</dbReference>
<dbReference type="PROSITE" id="PS50110">
    <property type="entry name" value="RESPONSE_REGULATORY"/>
    <property type="match status" value="1"/>
</dbReference>
<dbReference type="InterPro" id="IPR036890">
    <property type="entry name" value="HATPase_C_sf"/>
</dbReference>
<dbReference type="InterPro" id="IPR036097">
    <property type="entry name" value="HisK_dim/P_sf"/>
</dbReference>
<dbReference type="EC" id="2.7.13.3" evidence="3"/>
<gene>
    <name evidence="22" type="primary">arcB_2</name>
    <name evidence="22" type="ORF">THS5294_02990</name>
</gene>
<dbReference type="GO" id="GO:0005524">
    <property type="term" value="F:ATP binding"/>
    <property type="evidence" value="ECO:0007669"/>
    <property type="project" value="UniProtKB-KW"/>
</dbReference>
<dbReference type="InterPro" id="IPR001789">
    <property type="entry name" value="Sig_transdc_resp-reg_receiver"/>
</dbReference>
<dbReference type="PROSITE" id="PS50113">
    <property type="entry name" value="PAC"/>
    <property type="match status" value="1"/>
</dbReference>
<dbReference type="GO" id="GO:0016020">
    <property type="term" value="C:membrane"/>
    <property type="evidence" value="ECO:0007669"/>
    <property type="project" value="UniProtKB-SubCell"/>
</dbReference>
<dbReference type="InterPro" id="IPR035965">
    <property type="entry name" value="PAS-like_dom_sf"/>
</dbReference>
<dbReference type="InterPro" id="IPR003594">
    <property type="entry name" value="HATPase_dom"/>
</dbReference>
<keyword evidence="10 16" id="KW-1133">Transmembrane helix</keyword>
<keyword evidence="11" id="KW-0902">Two-component regulatory system</keyword>
<evidence type="ECO:0000256" key="7">
    <source>
        <dbReference type="ARBA" id="ARBA00022741"/>
    </source>
</evidence>
<dbReference type="EMBL" id="CYRX01000033">
    <property type="protein sequence ID" value="CUH61678.1"/>
    <property type="molecule type" value="Genomic_DNA"/>
</dbReference>
<feature type="domain" description="PAS" evidence="19">
    <location>
        <begin position="315"/>
        <end position="386"/>
    </location>
</feature>
<dbReference type="SMART" id="SM00388">
    <property type="entry name" value="HisKA"/>
    <property type="match status" value="1"/>
</dbReference>
<evidence type="ECO:0000256" key="12">
    <source>
        <dbReference type="ARBA" id="ARBA00023136"/>
    </source>
</evidence>
<evidence type="ECO:0000256" key="14">
    <source>
        <dbReference type="ARBA" id="ARBA00068150"/>
    </source>
</evidence>
<feature type="modified residue" description="4-aspartylphosphate" evidence="15">
    <location>
        <position position="750"/>
    </location>
</feature>
<dbReference type="Gene3D" id="3.40.50.2300">
    <property type="match status" value="1"/>
</dbReference>
<keyword evidence="4 15" id="KW-0597">Phosphoprotein</keyword>
<dbReference type="Gene3D" id="1.10.287.130">
    <property type="match status" value="1"/>
</dbReference>
<evidence type="ECO:0000256" key="9">
    <source>
        <dbReference type="ARBA" id="ARBA00022840"/>
    </source>
</evidence>
<evidence type="ECO:0000256" key="6">
    <source>
        <dbReference type="ARBA" id="ARBA00022692"/>
    </source>
</evidence>
<keyword evidence="7" id="KW-0547">Nucleotide-binding</keyword>
<evidence type="ECO:0000313" key="22">
    <source>
        <dbReference type="EMBL" id="CUH61678.1"/>
    </source>
</evidence>
<dbReference type="SUPFAM" id="SSF55874">
    <property type="entry name" value="ATPase domain of HSP90 chaperone/DNA topoisomerase II/histidine kinase"/>
    <property type="match status" value="1"/>
</dbReference>
<comment type="subunit">
    <text evidence="13">At low DSF concentrations, interacts with RpfF.</text>
</comment>
<dbReference type="PROSITE" id="PS50112">
    <property type="entry name" value="PAS"/>
    <property type="match status" value="1"/>
</dbReference>
<dbReference type="CDD" id="cd00130">
    <property type="entry name" value="PAS"/>
    <property type="match status" value="1"/>
</dbReference>
<dbReference type="SMART" id="SM00387">
    <property type="entry name" value="HATPase_c"/>
    <property type="match status" value="1"/>
</dbReference>
<proteinExistence type="predicted"/>
<protein>
    <recommendedName>
        <fullName evidence="14">Sensory/regulatory protein RpfC</fullName>
        <ecNumber evidence="3">2.7.13.3</ecNumber>
    </recommendedName>
</protein>
<dbReference type="Pfam" id="PF03924">
    <property type="entry name" value="CHASE"/>
    <property type="match status" value="1"/>
</dbReference>
<evidence type="ECO:0000256" key="5">
    <source>
        <dbReference type="ARBA" id="ARBA00022679"/>
    </source>
</evidence>
<evidence type="ECO:0000259" key="21">
    <source>
        <dbReference type="PROSITE" id="PS50839"/>
    </source>
</evidence>
<dbReference type="PROSITE" id="PS50839">
    <property type="entry name" value="CHASE"/>
    <property type="match status" value="1"/>
</dbReference>
<keyword evidence="8" id="KW-0418">Kinase</keyword>
<dbReference type="InterPro" id="IPR005467">
    <property type="entry name" value="His_kinase_dom"/>
</dbReference>
<dbReference type="Pfam" id="PF02518">
    <property type="entry name" value="HATPase_c"/>
    <property type="match status" value="1"/>
</dbReference>
<dbReference type="InterPro" id="IPR042240">
    <property type="entry name" value="CHASE_sf"/>
</dbReference>
<feature type="transmembrane region" description="Helical" evidence="16">
    <location>
        <begin position="17"/>
        <end position="35"/>
    </location>
</feature>
<keyword evidence="12 16" id="KW-0472">Membrane</keyword>
<dbReference type="CDD" id="cd16922">
    <property type="entry name" value="HATPase_EvgS-ArcB-TorS-like"/>
    <property type="match status" value="1"/>
</dbReference>
<evidence type="ECO:0000256" key="4">
    <source>
        <dbReference type="ARBA" id="ARBA00022553"/>
    </source>
</evidence>
<dbReference type="FunFam" id="3.30.565.10:FF:000010">
    <property type="entry name" value="Sensor histidine kinase RcsC"/>
    <property type="match status" value="1"/>
</dbReference>
<dbReference type="InterPro" id="IPR000014">
    <property type="entry name" value="PAS"/>
</dbReference>
<evidence type="ECO:0000256" key="1">
    <source>
        <dbReference type="ARBA" id="ARBA00000085"/>
    </source>
</evidence>
<evidence type="ECO:0000256" key="2">
    <source>
        <dbReference type="ARBA" id="ARBA00004370"/>
    </source>
</evidence>
<dbReference type="PROSITE" id="PS50109">
    <property type="entry name" value="HIS_KIN"/>
    <property type="match status" value="1"/>
</dbReference>
<reference evidence="22 23" key="1">
    <citation type="submission" date="2015-09" db="EMBL/GenBank/DDBJ databases">
        <authorList>
            <consortium name="Swine Surveillance"/>
        </authorList>
    </citation>
    <scope>NUCLEOTIDE SEQUENCE [LARGE SCALE GENOMIC DNA]</scope>
    <source>
        <strain evidence="22 23">CECT 5294</strain>
    </source>
</reference>
<dbReference type="PANTHER" id="PTHR45339">
    <property type="entry name" value="HYBRID SIGNAL TRANSDUCTION HISTIDINE KINASE J"/>
    <property type="match status" value="1"/>
</dbReference>
<dbReference type="Gene3D" id="3.30.565.10">
    <property type="entry name" value="Histidine kinase-like ATPase, C-terminal domain"/>
    <property type="match status" value="1"/>
</dbReference>
<keyword evidence="6 16" id="KW-0812">Transmembrane</keyword>
<dbReference type="SUPFAM" id="SSF52172">
    <property type="entry name" value="CheY-like"/>
    <property type="match status" value="1"/>
</dbReference>
<feature type="domain" description="CHASE" evidence="21">
    <location>
        <begin position="112"/>
        <end position="193"/>
    </location>
</feature>
<dbReference type="STRING" id="266809.PM03_00355"/>
<keyword evidence="5 22" id="KW-0808">Transferase</keyword>
<dbReference type="InterPro" id="IPR011006">
    <property type="entry name" value="CheY-like_superfamily"/>
</dbReference>
<dbReference type="Gene3D" id="3.30.450.20">
    <property type="entry name" value="PAS domain"/>
    <property type="match status" value="1"/>
</dbReference>
<dbReference type="Pfam" id="PF13426">
    <property type="entry name" value="PAS_9"/>
    <property type="match status" value="1"/>
</dbReference>
<dbReference type="eggNOG" id="COG5002">
    <property type="taxonomic scope" value="Bacteria"/>
</dbReference>
<dbReference type="SMART" id="SM00091">
    <property type="entry name" value="PAS"/>
    <property type="match status" value="1"/>
</dbReference>
<evidence type="ECO:0000259" key="18">
    <source>
        <dbReference type="PROSITE" id="PS50110"/>
    </source>
</evidence>